<dbReference type="EMBL" id="JAPFFF010000020">
    <property type="protein sequence ID" value="KAK8857701.1"/>
    <property type="molecule type" value="Genomic_DNA"/>
</dbReference>
<keyword evidence="1" id="KW-0808">Transferase</keyword>
<dbReference type="InterPro" id="IPR017441">
    <property type="entry name" value="Protein_kinase_ATP_BS"/>
</dbReference>
<dbReference type="Proteomes" id="UP001470230">
    <property type="component" value="Unassembled WGS sequence"/>
</dbReference>
<keyword evidence="4 5" id="KW-0067">ATP-binding</keyword>
<evidence type="ECO:0000256" key="2">
    <source>
        <dbReference type="ARBA" id="ARBA00022741"/>
    </source>
</evidence>
<keyword evidence="9" id="KW-1185">Reference proteome</keyword>
<feature type="coiled-coil region" evidence="6">
    <location>
        <begin position="1335"/>
        <end position="1362"/>
    </location>
</feature>
<comment type="caution">
    <text evidence="8">The sequence shown here is derived from an EMBL/GenBank/DDBJ whole genome shotgun (WGS) entry which is preliminary data.</text>
</comment>
<dbReference type="Gene3D" id="1.10.510.10">
    <property type="entry name" value="Transferase(Phosphotransferase) domain 1"/>
    <property type="match status" value="3"/>
</dbReference>
<dbReference type="Gene3D" id="1.25.40.10">
    <property type="entry name" value="Tetratricopeptide repeat domain"/>
    <property type="match status" value="1"/>
</dbReference>
<dbReference type="PANTHER" id="PTHR44329">
    <property type="entry name" value="SERINE/THREONINE-PROTEIN KINASE TNNI3K-RELATED"/>
    <property type="match status" value="1"/>
</dbReference>
<dbReference type="PRINTS" id="PR00109">
    <property type="entry name" value="TYRKINASE"/>
</dbReference>
<evidence type="ECO:0000259" key="7">
    <source>
        <dbReference type="PROSITE" id="PS50011"/>
    </source>
</evidence>
<dbReference type="InterPro" id="IPR000719">
    <property type="entry name" value="Prot_kinase_dom"/>
</dbReference>
<accession>A0ABR2I640</accession>
<evidence type="ECO:0000256" key="4">
    <source>
        <dbReference type="ARBA" id="ARBA00022840"/>
    </source>
</evidence>
<reference evidence="8 9" key="1">
    <citation type="submission" date="2024-04" db="EMBL/GenBank/DDBJ databases">
        <title>Tritrichomonas musculus Genome.</title>
        <authorList>
            <person name="Alves-Ferreira E."/>
            <person name="Grigg M."/>
            <person name="Lorenzi H."/>
            <person name="Galac M."/>
        </authorList>
    </citation>
    <scope>NUCLEOTIDE SEQUENCE [LARGE SCALE GENOMIC DNA]</scope>
    <source>
        <strain evidence="8 9">EAF2021</strain>
    </source>
</reference>
<feature type="domain" description="Protein kinase" evidence="7">
    <location>
        <begin position="364"/>
        <end position="639"/>
    </location>
</feature>
<evidence type="ECO:0000313" key="9">
    <source>
        <dbReference type="Proteomes" id="UP001470230"/>
    </source>
</evidence>
<evidence type="ECO:0000256" key="6">
    <source>
        <dbReference type="SAM" id="Coils"/>
    </source>
</evidence>
<keyword evidence="2 5" id="KW-0547">Nucleotide-binding</keyword>
<gene>
    <name evidence="8" type="ORF">M9Y10_016109</name>
</gene>
<sequence length="1388" mass="161099">MIVQIYSQLLFNEPIESETQKMIKRTQITNLNLFEKIETFETGEFGAILRIEEKSTGNLFVAKIFNNTYENKSNIKREIEILQLDHPSISKLYGFSPFDFDNNRRPVIITNFYSNCTLRQVLDLRRSTENLPAWSSTKKLINIYGIASAISFLHSHQIMHRELSPSSIIEDDHLFPQITKFHFFQNSDDKNPLELLSRNIKNIYMAPELFDNKSYTFASDVYSFSLIVYEILTNKVPYSKLKAMEIFIKVAKQGYRPDITNQNIPEFFQKLLTDCWSQDPNNRPTFDHIIELLKNKENLANLEIDLDENEYFNYVNYIDDYLQNPNLDKSFNFSEQSFQKVSLFKEVEREPLSLNIKLTDLSVFKQFERIGEGTFGTVYEVISFETGKKYACKVLKSKFYKNMENDEKINKLKNELIILMNMKHPAIIEFIGYNSIDFKNLLNPVILTELAANRSLESILQLQRNGLANDIWTDTKKLINIYGIASSMSYLHSLNILHRNLKPSNILLDELIHPKLSDFGFAKSIDDKDTDNNMSPKCLLGTYPYISPEIYENQEYSKASDVYAFSLIVYEILTSQKPFFGSTFYEIMMNVTKGHRPEIKDDLPNCFKKLIQDCWSQDPSKRPSFDDILKQLRNDKEFISENVNKDEFFDYVHKIDKRQSNFEHKLLQIIDYEAIYQKQKVVLITDGVLNLNNFKKKERISKDSYSVKYRVIEKGRNIVYSAKESNIEISNLCKEEIENLKKDVNILSSMNHPYILKFIGYSSVNFDNIHKPVIITEYVSNKTLGDFIEMERDGIKIDGWNDTKKLINIFGIAYCMSFLHSHDILHYNLKPSNIIIDENYHPKLCGFGLYEQNLKKRCLEMQSIDDPKLNFGYSIPEVLQNGKFTKESDVYSFALLVYELITNEQTFSKSDDPIQLLKEIENGSYRPKFNSDIPDCYKELIEACWSQDPQKRPSFSGIVSMLKKDSRFITDKIDKDEFLEFANREYVEPENYNLQQLMNQADNNDPKALFRFGLLYSKGIAMPLNKKKAARFYQKSAELGYAPAKCNLGKMYLRGYGIQQDKQKALELFEQAASQGDAKALFNIGVMYYKGNGVEQSYDKAIEYYEKAAKLNDSEAQFNLGHLFLNGEGVPVDKKRAFDLFQKSARFGNPIAQFTLGVMYQNGVDELIEKDVNKCIQMYKKASDKGYEQAQFNLALLYLNGDQDGGIQVNKEKAMQLFECAAKQGNEEAMLYLDSLVSKSGNKMAFELEKICKNFETKIESLHNSLFTSFYNDVMSTLTYIDNIFIEDILSQFVSTYMHVNNGLKKLNNEANEFLSSKSSTSALMQANSESVDPMNEQINELNKLKFDVQTLEKKLNRINEQIYKSKYHNYSSFSYSFGSQKKFFDDI</sequence>
<dbReference type="SUPFAM" id="SSF56112">
    <property type="entry name" value="Protein kinase-like (PK-like)"/>
    <property type="match status" value="3"/>
</dbReference>
<proteinExistence type="predicted"/>
<evidence type="ECO:0000313" key="8">
    <source>
        <dbReference type="EMBL" id="KAK8857701.1"/>
    </source>
</evidence>
<dbReference type="InterPro" id="IPR011009">
    <property type="entry name" value="Kinase-like_dom_sf"/>
</dbReference>
<dbReference type="Pfam" id="PF08238">
    <property type="entry name" value="Sel1"/>
    <property type="match status" value="6"/>
</dbReference>
<feature type="domain" description="Protein kinase" evidence="7">
    <location>
        <begin position="694"/>
        <end position="969"/>
    </location>
</feature>
<dbReference type="InterPro" id="IPR006597">
    <property type="entry name" value="Sel1-like"/>
</dbReference>
<evidence type="ECO:0000256" key="5">
    <source>
        <dbReference type="PROSITE-ProRule" id="PRU10141"/>
    </source>
</evidence>
<keyword evidence="3" id="KW-0418">Kinase</keyword>
<dbReference type="PROSITE" id="PS00107">
    <property type="entry name" value="PROTEIN_KINASE_ATP"/>
    <property type="match status" value="1"/>
</dbReference>
<dbReference type="SUPFAM" id="SSF81901">
    <property type="entry name" value="HCP-like"/>
    <property type="match status" value="2"/>
</dbReference>
<dbReference type="Pfam" id="PF07714">
    <property type="entry name" value="PK_Tyr_Ser-Thr"/>
    <property type="match status" value="2"/>
</dbReference>
<keyword evidence="6" id="KW-0175">Coiled coil</keyword>
<dbReference type="Pfam" id="PF00069">
    <property type="entry name" value="Pkinase"/>
    <property type="match status" value="1"/>
</dbReference>
<dbReference type="InterPro" id="IPR011990">
    <property type="entry name" value="TPR-like_helical_dom_sf"/>
</dbReference>
<organism evidence="8 9">
    <name type="scientific">Tritrichomonas musculus</name>
    <dbReference type="NCBI Taxonomy" id="1915356"/>
    <lineage>
        <taxon>Eukaryota</taxon>
        <taxon>Metamonada</taxon>
        <taxon>Parabasalia</taxon>
        <taxon>Tritrichomonadida</taxon>
        <taxon>Tritrichomonadidae</taxon>
        <taxon>Tritrichomonas</taxon>
    </lineage>
</organism>
<name>A0ABR2I640_9EUKA</name>
<evidence type="ECO:0000256" key="1">
    <source>
        <dbReference type="ARBA" id="ARBA00022679"/>
    </source>
</evidence>
<evidence type="ECO:0000256" key="3">
    <source>
        <dbReference type="ARBA" id="ARBA00022777"/>
    </source>
</evidence>
<dbReference type="PROSITE" id="PS50011">
    <property type="entry name" value="PROTEIN_KINASE_DOM"/>
    <property type="match status" value="3"/>
</dbReference>
<protein>
    <recommendedName>
        <fullName evidence="7">Protein kinase domain-containing protein</fullName>
    </recommendedName>
</protein>
<dbReference type="SMART" id="SM00671">
    <property type="entry name" value="SEL1"/>
    <property type="match status" value="6"/>
</dbReference>
<dbReference type="InterPro" id="IPR051681">
    <property type="entry name" value="Ser/Thr_Kinases-Pseudokinases"/>
</dbReference>
<feature type="binding site" evidence="5">
    <location>
        <position position="393"/>
    </location>
    <ligand>
        <name>ATP</name>
        <dbReference type="ChEBI" id="CHEBI:30616"/>
    </ligand>
</feature>
<dbReference type="InterPro" id="IPR001245">
    <property type="entry name" value="Ser-Thr/Tyr_kinase_cat_dom"/>
</dbReference>
<dbReference type="PANTHER" id="PTHR44329:SF288">
    <property type="entry name" value="MITOGEN-ACTIVATED PROTEIN KINASE KINASE KINASE 20"/>
    <property type="match status" value="1"/>
</dbReference>
<feature type="domain" description="Protein kinase" evidence="7">
    <location>
        <begin position="34"/>
        <end position="312"/>
    </location>
</feature>